<dbReference type="Gene3D" id="4.10.240.10">
    <property type="entry name" value="Zn(2)-C6 fungal-type DNA-binding domain"/>
    <property type="match status" value="1"/>
</dbReference>
<dbReference type="Pfam" id="PF00172">
    <property type="entry name" value="Zn_clus"/>
    <property type="match status" value="1"/>
</dbReference>
<dbReference type="InterPro" id="IPR007219">
    <property type="entry name" value="XnlR_reg_dom"/>
</dbReference>
<dbReference type="PANTHER" id="PTHR47424">
    <property type="entry name" value="REGULATORY PROTEIN GAL4"/>
    <property type="match status" value="1"/>
</dbReference>
<evidence type="ECO:0000313" key="7">
    <source>
        <dbReference type="EMBL" id="KAH7133911.1"/>
    </source>
</evidence>
<dbReference type="SMART" id="SM00066">
    <property type="entry name" value="GAL4"/>
    <property type="match status" value="1"/>
</dbReference>
<keyword evidence="8" id="KW-1185">Reference proteome</keyword>
<sequence>MSTQKVLPPRRRRRTQLACNPCRARKTGCDGRRPVCTSCSVKALGDQCAYQERALSSKTLTLSDVNSRLQSLEVKVRGDPHLRRHVAGAPLASGTAIPVPSEPSVMHQSHDAEEGIVYGPSSNISFLQEVIQLQDPEIDMTQPSQSTVCPKERTMPDLLGFTVVQSPSLARDVDPVSLPERQFADALFRCFWDFIHPVFPILHRPSFATMYDHLWQQVMPSAYHYKQTNDDVVFHATLNMVLALGCQRSEQIPSAQRNQFADSFYRRSLRLISIETLDFSSLQIVQLLLLRAIYLHYTTYADRCWNMVGVALRVAQGLGLHLEQTASSKNQLKREMRRRVWHNCVALDRLSATTFGRPVLHCRPHTIPLPEPIDDEYLSEFEEGCQPENSPSRIAFFIYNMKLFDVLDEILRKFYSHGYQNLAQDGTVASSQYLSDVPRLCSELDQFVEGLPGHLKADRDMGAVEDESASCFHMQAMILKSRVLYIRLLLLRPSLLIETRRSVSNQRSINNNTTRSLQRSYLREINRLCVSTCHEVLEEVHRNLGSLRQTSAWHTLLFTFGAASTLLAASLCPDLEVNLDLDPAKTSWERALQIFEFHKSHVESAAKGIEALGRYRLRFSTFAKKDQSVDSNDGQIAGPTLFDAASAVDESWLTGMAEDFNEFFTSDSLEQSWLSSQGIDWVMQ</sequence>
<evidence type="ECO:0000259" key="6">
    <source>
        <dbReference type="PROSITE" id="PS50048"/>
    </source>
</evidence>
<name>A0A9P9EB25_9HYPO</name>
<dbReference type="CDD" id="cd12148">
    <property type="entry name" value="fungal_TF_MHR"/>
    <property type="match status" value="1"/>
</dbReference>
<keyword evidence="5" id="KW-0539">Nucleus</keyword>
<dbReference type="AlphaFoldDB" id="A0A9P9EB25"/>
<keyword evidence="1" id="KW-0479">Metal-binding</keyword>
<keyword evidence="3" id="KW-0238">DNA-binding</keyword>
<keyword evidence="2" id="KW-0805">Transcription regulation</keyword>
<evidence type="ECO:0000256" key="5">
    <source>
        <dbReference type="ARBA" id="ARBA00023242"/>
    </source>
</evidence>
<evidence type="ECO:0000313" key="8">
    <source>
        <dbReference type="Proteomes" id="UP000738349"/>
    </source>
</evidence>
<organism evidence="7 8">
    <name type="scientific">Dactylonectria macrodidyma</name>
    <dbReference type="NCBI Taxonomy" id="307937"/>
    <lineage>
        <taxon>Eukaryota</taxon>
        <taxon>Fungi</taxon>
        <taxon>Dikarya</taxon>
        <taxon>Ascomycota</taxon>
        <taxon>Pezizomycotina</taxon>
        <taxon>Sordariomycetes</taxon>
        <taxon>Hypocreomycetidae</taxon>
        <taxon>Hypocreales</taxon>
        <taxon>Nectriaceae</taxon>
        <taxon>Dactylonectria</taxon>
    </lineage>
</organism>
<dbReference type="GO" id="GO:0008270">
    <property type="term" value="F:zinc ion binding"/>
    <property type="evidence" value="ECO:0007669"/>
    <property type="project" value="InterPro"/>
</dbReference>
<proteinExistence type="predicted"/>
<reference evidence="7" key="1">
    <citation type="journal article" date="2021" name="Nat. Commun.">
        <title>Genetic determinants of endophytism in the Arabidopsis root mycobiome.</title>
        <authorList>
            <person name="Mesny F."/>
            <person name="Miyauchi S."/>
            <person name="Thiergart T."/>
            <person name="Pickel B."/>
            <person name="Atanasova L."/>
            <person name="Karlsson M."/>
            <person name="Huettel B."/>
            <person name="Barry K.W."/>
            <person name="Haridas S."/>
            <person name="Chen C."/>
            <person name="Bauer D."/>
            <person name="Andreopoulos W."/>
            <person name="Pangilinan J."/>
            <person name="LaButti K."/>
            <person name="Riley R."/>
            <person name="Lipzen A."/>
            <person name="Clum A."/>
            <person name="Drula E."/>
            <person name="Henrissat B."/>
            <person name="Kohler A."/>
            <person name="Grigoriev I.V."/>
            <person name="Martin F.M."/>
            <person name="Hacquard S."/>
        </authorList>
    </citation>
    <scope>NUCLEOTIDE SEQUENCE</scope>
    <source>
        <strain evidence="7">MPI-CAGE-AT-0147</strain>
    </source>
</reference>
<dbReference type="PROSITE" id="PS00463">
    <property type="entry name" value="ZN2_CY6_FUNGAL_1"/>
    <property type="match status" value="1"/>
</dbReference>
<dbReference type="SMART" id="SM00906">
    <property type="entry name" value="Fungal_trans"/>
    <property type="match status" value="1"/>
</dbReference>
<dbReference type="CDD" id="cd00067">
    <property type="entry name" value="GAL4"/>
    <property type="match status" value="1"/>
</dbReference>
<dbReference type="GO" id="GO:0000981">
    <property type="term" value="F:DNA-binding transcription factor activity, RNA polymerase II-specific"/>
    <property type="evidence" value="ECO:0007669"/>
    <property type="project" value="InterPro"/>
</dbReference>
<dbReference type="OrthoDB" id="424974at2759"/>
<gene>
    <name evidence="7" type="ORF">EDB81DRAFT_112089</name>
</gene>
<evidence type="ECO:0000256" key="4">
    <source>
        <dbReference type="ARBA" id="ARBA00023163"/>
    </source>
</evidence>
<dbReference type="InterPro" id="IPR001138">
    <property type="entry name" value="Zn2Cys6_DnaBD"/>
</dbReference>
<dbReference type="InterPro" id="IPR051127">
    <property type="entry name" value="Fungal_SecMet_Regulators"/>
</dbReference>
<comment type="caution">
    <text evidence="7">The sequence shown here is derived from an EMBL/GenBank/DDBJ whole genome shotgun (WGS) entry which is preliminary data.</text>
</comment>
<protein>
    <submittedName>
        <fullName evidence="7">Fungal-specific transcription factor domain-containing protein</fullName>
    </submittedName>
</protein>
<dbReference type="Pfam" id="PF04082">
    <property type="entry name" value="Fungal_trans"/>
    <property type="match status" value="1"/>
</dbReference>
<dbReference type="PROSITE" id="PS50048">
    <property type="entry name" value="ZN2_CY6_FUNGAL_2"/>
    <property type="match status" value="1"/>
</dbReference>
<accession>A0A9P9EB25</accession>
<dbReference type="PANTHER" id="PTHR47424:SF3">
    <property type="entry name" value="REGULATORY PROTEIN GAL4"/>
    <property type="match status" value="1"/>
</dbReference>
<dbReference type="GO" id="GO:0005634">
    <property type="term" value="C:nucleus"/>
    <property type="evidence" value="ECO:0007669"/>
    <property type="project" value="TreeGrafter"/>
</dbReference>
<dbReference type="GO" id="GO:0000435">
    <property type="term" value="P:positive regulation of transcription from RNA polymerase II promoter by galactose"/>
    <property type="evidence" value="ECO:0007669"/>
    <property type="project" value="TreeGrafter"/>
</dbReference>
<keyword evidence="4" id="KW-0804">Transcription</keyword>
<dbReference type="Proteomes" id="UP000738349">
    <property type="component" value="Unassembled WGS sequence"/>
</dbReference>
<dbReference type="InterPro" id="IPR036864">
    <property type="entry name" value="Zn2-C6_fun-type_DNA-bd_sf"/>
</dbReference>
<feature type="domain" description="Zn(2)-C6 fungal-type" evidence="6">
    <location>
        <begin position="18"/>
        <end position="50"/>
    </location>
</feature>
<dbReference type="GO" id="GO:0006351">
    <property type="term" value="P:DNA-templated transcription"/>
    <property type="evidence" value="ECO:0007669"/>
    <property type="project" value="InterPro"/>
</dbReference>
<dbReference type="GO" id="GO:0000978">
    <property type="term" value="F:RNA polymerase II cis-regulatory region sequence-specific DNA binding"/>
    <property type="evidence" value="ECO:0007669"/>
    <property type="project" value="TreeGrafter"/>
</dbReference>
<evidence type="ECO:0000256" key="1">
    <source>
        <dbReference type="ARBA" id="ARBA00022723"/>
    </source>
</evidence>
<dbReference type="EMBL" id="JAGMUV010000015">
    <property type="protein sequence ID" value="KAH7133911.1"/>
    <property type="molecule type" value="Genomic_DNA"/>
</dbReference>
<evidence type="ECO:0000256" key="2">
    <source>
        <dbReference type="ARBA" id="ARBA00023015"/>
    </source>
</evidence>
<evidence type="ECO:0000256" key="3">
    <source>
        <dbReference type="ARBA" id="ARBA00023125"/>
    </source>
</evidence>
<dbReference type="SUPFAM" id="SSF57701">
    <property type="entry name" value="Zn2/Cys6 DNA-binding domain"/>
    <property type="match status" value="1"/>
</dbReference>